<dbReference type="Gene3D" id="3.40.50.11060">
    <property type="entry name" value="GTPase HflX, N-terminal domain"/>
    <property type="match status" value="2"/>
</dbReference>
<dbReference type="Proteomes" id="UP000054937">
    <property type="component" value="Unassembled WGS sequence"/>
</dbReference>
<dbReference type="Pfam" id="PF16360">
    <property type="entry name" value="GTP-bdg_M"/>
    <property type="match status" value="1"/>
</dbReference>
<sequence>MEQIDENQIPKESQQSKYKIQQQPLNECEEFADYIVTSMQICENNNFVLFEQKEGEKPLDLRHCIMVFFFEKNDEKKWVVGEVGDIGEGPQIMFYLMDIPENSKDFGIVNNKLFFPNRDDIKLKEIIDHVNKNLAGKYYLLVRDNCYTLAHLVGQKFCQDYKGEAMKWCNDTILRTGKISVVKTGHIIYNGGKKLAEQGFIEGKKLVENAPELLNQGLKTGKSISHSPTLKINQPQQQNLNFSISFYFGSKKSKNLKNQFHRKKATKEVLDYSKNLNYEEKQQEALEKQNVKCLVLHPVGYPNKGAEIELYLAEEAIGLTKSLGWGVSKGPYWQEEFTENIQKQFDEKQKISDRKRREEWLREEAVLKGLSNEQYKELYEKEFGQDDQDVESKQDESEWKQLAKSDVKDGDYIYTPAFKGVYYNGGLVVDLSSSDESDGDMFSEWGNELLRQSFAKSCLIRVRKVSSKNYLNRGKLHEIGTFIKNNDINAVYFNTELSTIQNRNLEKYLLQVVNGKEDEKFFNKSSIAYRNGGHSSDSELSDSQIDPQHHENYVQQFDRKLRVFDRYTMILQIFAKRARTQLAKLQIEYTFLNFLRTKLMREGGNTFSYMYNIFQGDLMQAEQVNLEVVSAKSRLSKGIMTGGGETQLELQRRLIGEKQAEIQGKIKKLQSNAEFARKRKQAQLSSVPVIALIGYTNAGKSALMNSIIKQEVVESKDLLFQTLSTTSRKIRLISGQQAILLDTIGFVSNLPHDLVESFKTTLQEVEYADLVLHVRDISHPQTEEQKKTVLKVLKQLNFDQEFYTKKMVEVWNKIDLIKNEVDYENASVQDYPIVPISAKYKTNVDKLIETVEGKVNFIQGKRKYKLIHGIEKHGERTKWLFQNANITKIENEKYDYTNVTKEFPYGTVTIEIILDDIQYRRYGLNFGIKDQRELDDQYQSPKKKGMPPPEW</sequence>
<dbReference type="NCBIfam" id="TIGR00231">
    <property type="entry name" value="small_GTP"/>
    <property type="match status" value="1"/>
</dbReference>
<dbReference type="PANTHER" id="PTHR10229">
    <property type="entry name" value="GTP-BINDING PROTEIN HFLX"/>
    <property type="match status" value="1"/>
</dbReference>
<dbReference type="AlphaFoldDB" id="A0A0V0QL99"/>
<gene>
    <name evidence="6" type="ORF">PPERSA_04036</name>
</gene>
<dbReference type="SUPFAM" id="SSF52540">
    <property type="entry name" value="P-loop containing nucleoside triphosphate hydrolases"/>
    <property type="match status" value="1"/>
</dbReference>
<proteinExistence type="predicted"/>
<dbReference type="InterPro" id="IPR027417">
    <property type="entry name" value="P-loop_NTPase"/>
</dbReference>
<dbReference type="InterPro" id="IPR032305">
    <property type="entry name" value="GTP-bd_M"/>
</dbReference>
<dbReference type="InterPro" id="IPR006073">
    <property type="entry name" value="GTP-bd"/>
</dbReference>
<dbReference type="CDD" id="cd01878">
    <property type="entry name" value="HflX"/>
    <property type="match status" value="1"/>
</dbReference>
<dbReference type="PANTHER" id="PTHR10229:SF8">
    <property type="entry name" value="GTPASE HFLX"/>
    <property type="match status" value="1"/>
</dbReference>
<evidence type="ECO:0000256" key="2">
    <source>
        <dbReference type="ARBA" id="ARBA00022741"/>
    </source>
</evidence>
<name>A0A0V0QL99_PSEPJ</name>
<keyword evidence="2" id="KW-0547">Nucleotide-binding</keyword>
<dbReference type="InParanoid" id="A0A0V0QL99"/>
<keyword evidence="1" id="KW-0479">Metal-binding</keyword>
<dbReference type="OrthoDB" id="10268034at2759"/>
<evidence type="ECO:0000259" key="5">
    <source>
        <dbReference type="PROSITE" id="PS51705"/>
    </source>
</evidence>
<evidence type="ECO:0000256" key="3">
    <source>
        <dbReference type="ARBA" id="ARBA00022842"/>
    </source>
</evidence>
<dbReference type="InterPro" id="IPR005225">
    <property type="entry name" value="Small_GTP-bd"/>
</dbReference>
<dbReference type="GO" id="GO:0005525">
    <property type="term" value="F:GTP binding"/>
    <property type="evidence" value="ECO:0007669"/>
    <property type="project" value="UniProtKB-KW"/>
</dbReference>
<dbReference type="OMA" id="PFWKEEY"/>
<keyword evidence="3" id="KW-0460">Magnesium</keyword>
<dbReference type="InterPro" id="IPR016496">
    <property type="entry name" value="GTPase_HflX"/>
</dbReference>
<protein>
    <submittedName>
        <fullName evidence="6">p-loop containing nucleoside triphosphate hydrolase</fullName>
    </submittedName>
</protein>
<dbReference type="GO" id="GO:0016787">
    <property type="term" value="F:hydrolase activity"/>
    <property type="evidence" value="ECO:0007669"/>
    <property type="project" value="UniProtKB-KW"/>
</dbReference>
<dbReference type="EMBL" id="LDAU01000151">
    <property type="protein sequence ID" value="KRX02833.1"/>
    <property type="molecule type" value="Genomic_DNA"/>
</dbReference>
<evidence type="ECO:0000256" key="1">
    <source>
        <dbReference type="ARBA" id="ARBA00022723"/>
    </source>
</evidence>
<evidence type="ECO:0000313" key="7">
    <source>
        <dbReference type="Proteomes" id="UP000054937"/>
    </source>
</evidence>
<dbReference type="GO" id="GO:0043022">
    <property type="term" value="F:ribosome binding"/>
    <property type="evidence" value="ECO:0007669"/>
    <property type="project" value="TreeGrafter"/>
</dbReference>
<dbReference type="InterPro" id="IPR025121">
    <property type="entry name" value="GTPase_HflX_N"/>
</dbReference>
<keyword evidence="4" id="KW-0342">GTP-binding</keyword>
<evidence type="ECO:0000313" key="6">
    <source>
        <dbReference type="EMBL" id="KRX02833.1"/>
    </source>
</evidence>
<dbReference type="Gene3D" id="3.40.50.300">
    <property type="entry name" value="P-loop containing nucleotide triphosphate hydrolases"/>
    <property type="match status" value="1"/>
</dbReference>
<dbReference type="FunCoup" id="A0A0V0QL99">
    <property type="interactions" value="4"/>
</dbReference>
<dbReference type="Pfam" id="PF01926">
    <property type="entry name" value="MMR_HSR1"/>
    <property type="match status" value="1"/>
</dbReference>
<dbReference type="InterPro" id="IPR042108">
    <property type="entry name" value="GTPase_HflX_N_sf"/>
</dbReference>
<dbReference type="Pfam" id="PF13167">
    <property type="entry name" value="GTP-bdg_N"/>
    <property type="match status" value="1"/>
</dbReference>
<dbReference type="PROSITE" id="PS51705">
    <property type="entry name" value="G_HFLX"/>
    <property type="match status" value="1"/>
</dbReference>
<reference evidence="6 7" key="1">
    <citation type="journal article" date="2015" name="Sci. Rep.">
        <title>Genome of the facultative scuticociliatosis pathogen Pseudocohnilembus persalinus provides insight into its virulence through horizontal gene transfer.</title>
        <authorList>
            <person name="Xiong J."/>
            <person name="Wang G."/>
            <person name="Cheng J."/>
            <person name="Tian M."/>
            <person name="Pan X."/>
            <person name="Warren A."/>
            <person name="Jiang C."/>
            <person name="Yuan D."/>
            <person name="Miao W."/>
        </authorList>
    </citation>
    <scope>NUCLEOTIDE SEQUENCE [LARGE SCALE GENOMIC DNA]</scope>
    <source>
        <strain evidence="6">36N120E</strain>
    </source>
</reference>
<keyword evidence="6" id="KW-0378">Hydrolase</keyword>
<accession>A0A0V0QL99</accession>
<keyword evidence="7" id="KW-1185">Reference proteome</keyword>
<organism evidence="6 7">
    <name type="scientific">Pseudocohnilembus persalinus</name>
    <name type="common">Ciliate</name>
    <dbReference type="NCBI Taxonomy" id="266149"/>
    <lineage>
        <taxon>Eukaryota</taxon>
        <taxon>Sar</taxon>
        <taxon>Alveolata</taxon>
        <taxon>Ciliophora</taxon>
        <taxon>Intramacronucleata</taxon>
        <taxon>Oligohymenophorea</taxon>
        <taxon>Scuticociliatia</taxon>
        <taxon>Philasterida</taxon>
        <taxon>Pseudocohnilembidae</taxon>
        <taxon>Pseudocohnilembus</taxon>
    </lineage>
</organism>
<dbReference type="GO" id="GO:0005737">
    <property type="term" value="C:cytoplasm"/>
    <property type="evidence" value="ECO:0007669"/>
    <property type="project" value="TreeGrafter"/>
</dbReference>
<evidence type="ECO:0000256" key="4">
    <source>
        <dbReference type="ARBA" id="ARBA00023134"/>
    </source>
</evidence>
<comment type="caution">
    <text evidence="6">The sequence shown here is derived from an EMBL/GenBank/DDBJ whole genome shotgun (WGS) entry which is preliminary data.</text>
</comment>
<dbReference type="GO" id="GO:0046872">
    <property type="term" value="F:metal ion binding"/>
    <property type="evidence" value="ECO:0007669"/>
    <property type="project" value="UniProtKB-KW"/>
</dbReference>
<feature type="domain" description="Hflx-type G" evidence="5">
    <location>
        <begin position="688"/>
        <end position="859"/>
    </location>
</feature>
<dbReference type="InterPro" id="IPR030394">
    <property type="entry name" value="G_HFLX_dom"/>
</dbReference>